<organism evidence="12 13">
    <name type="scientific">Terrimicrobium sacchariphilum</name>
    <dbReference type="NCBI Taxonomy" id="690879"/>
    <lineage>
        <taxon>Bacteria</taxon>
        <taxon>Pseudomonadati</taxon>
        <taxon>Verrucomicrobiota</taxon>
        <taxon>Terrimicrobiia</taxon>
        <taxon>Terrimicrobiales</taxon>
        <taxon>Terrimicrobiaceae</taxon>
        <taxon>Terrimicrobium</taxon>
    </lineage>
</organism>
<reference evidence="13" key="1">
    <citation type="journal article" date="2017" name="Genome Announc.">
        <title>Draft Genome Sequence of Terrimicrobium sacchariphilum NM-5T, a Facultative Anaerobic Soil Bacterium of the Class Spartobacteria.</title>
        <authorList>
            <person name="Qiu Y.L."/>
            <person name="Tourlousse D.M."/>
            <person name="Matsuura N."/>
            <person name="Ohashi A."/>
            <person name="Sekiguchi Y."/>
        </authorList>
    </citation>
    <scope>NUCLEOTIDE SEQUENCE [LARGE SCALE GENOMIC DNA]</scope>
    <source>
        <strain evidence="13">NM-5</strain>
    </source>
</reference>
<evidence type="ECO:0000256" key="4">
    <source>
        <dbReference type="ARBA" id="ARBA00005638"/>
    </source>
</evidence>
<gene>
    <name evidence="12" type="ORF">TSACC_249</name>
</gene>
<dbReference type="Pfam" id="PF01379">
    <property type="entry name" value="Porphobil_deam"/>
    <property type="match status" value="1"/>
</dbReference>
<dbReference type="InterPro" id="IPR022418">
    <property type="entry name" value="Porphobilinogen_deaminase_C"/>
</dbReference>
<feature type="domain" description="Porphobilinogen deaminase C-terminal" evidence="11">
    <location>
        <begin position="228"/>
        <end position="262"/>
    </location>
</feature>
<dbReference type="PANTHER" id="PTHR11557">
    <property type="entry name" value="PORPHOBILINOGEN DEAMINASE"/>
    <property type="match status" value="1"/>
</dbReference>
<dbReference type="FunFam" id="3.40.190.10:FF:000005">
    <property type="entry name" value="Porphobilinogen deaminase"/>
    <property type="match status" value="1"/>
</dbReference>
<comment type="function">
    <text evidence="2">Tetrapolymerization of the monopyrrole PBG into the hydroxymethylbilane pre-uroporphyrinogen in several discrete steps.</text>
</comment>
<dbReference type="PRINTS" id="PR00151">
    <property type="entry name" value="PORPHBDMNASE"/>
</dbReference>
<accession>A0A146G1C9</accession>
<comment type="pathway">
    <text evidence="3">Porphyrin-containing compound metabolism; protoporphyrin-IX biosynthesis; coproporphyrinogen-III from 5-aminolevulinate: step 2/4.</text>
</comment>
<evidence type="ECO:0000256" key="6">
    <source>
        <dbReference type="ARBA" id="ARBA00022679"/>
    </source>
</evidence>
<comment type="cofactor">
    <cofactor evidence="1">
        <name>dipyrromethane</name>
        <dbReference type="ChEBI" id="CHEBI:60342"/>
    </cofactor>
</comment>
<name>A0A146G1C9_TERSA</name>
<evidence type="ECO:0000256" key="3">
    <source>
        <dbReference type="ARBA" id="ARBA00004735"/>
    </source>
</evidence>
<comment type="similarity">
    <text evidence="4">Belongs to the HMBS family.</text>
</comment>
<dbReference type="EMBL" id="BDCO01000002">
    <property type="protein sequence ID" value="GAT31655.1"/>
    <property type="molecule type" value="Genomic_DNA"/>
</dbReference>
<dbReference type="PIRSF" id="PIRSF001438">
    <property type="entry name" value="4pyrrol_synth_OHMeBilane_synth"/>
    <property type="match status" value="1"/>
</dbReference>
<feature type="domain" description="Porphobilinogen deaminase N-terminal" evidence="10">
    <location>
        <begin position="6"/>
        <end position="214"/>
    </location>
</feature>
<dbReference type="GO" id="GO:0005737">
    <property type="term" value="C:cytoplasm"/>
    <property type="evidence" value="ECO:0007669"/>
    <property type="project" value="UniProtKB-UniRule"/>
</dbReference>
<dbReference type="InParanoid" id="A0A146G1C9"/>
<comment type="catalytic activity">
    <reaction evidence="8">
        <text>4 porphobilinogen + H2O = hydroxymethylbilane + 4 NH4(+)</text>
        <dbReference type="Rhea" id="RHEA:13185"/>
        <dbReference type="ChEBI" id="CHEBI:15377"/>
        <dbReference type="ChEBI" id="CHEBI:28938"/>
        <dbReference type="ChEBI" id="CHEBI:57845"/>
        <dbReference type="ChEBI" id="CHEBI:58126"/>
        <dbReference type="EC" id="2.5.1.61"/>
    </reaction>
</comment>
<evidence type="ECO:0000256" key="2">
    <source>
        <dbReference type="ARBA" id="ARBA00002869"/>
    </source>
</evidence>
<evidence type="ECO:0000256" key="5">
    <source>
        <dbReference type="ARBA" id="ARBA00011245"/>
    </source>
</evidence>
<keyword evidence="7" id="KW-0627">Porphyrin biosynthesis</keyword>
<evidence type="ECO:0000313" key="13">
    <source>
        <dbReference type="Proteomes" id="UP000076023"/>
    </source>
</evidence>
<dbReference type="Gene3D" id="3.30.160.40">
    <property type="entry name" value="Porphobilinogen deaminase, C-terminal domain"/>
    <property type="match status" value="1"/>
</dbReference>
<evidence type="ECO:0000256" key="1">
    <source>
        <dbReference type="ARBA" id="ARBA00001916"/>
    </source>
</evidence>
<keyword evidence="6" id="KW-0808">Transferase</keyword>
<dbReference type="EC" id="2.5.1.61" evidence="9"/>
<protein>
    <recommendedName>
        <fullName evidence="9">Hydroxymethylbilane synthase</fullName>
        <ecNumber evidence="9">2.5.1.61</ecNumber>
    </recommendedName>
</protein>
<dbReference type="GO" id="GO:0004418">
    <property type="term" value="F:hydroxymethylbilane synthase activity"/>
    <property type="evidence" value="ECO:0007669"/>
    <property type="project" value="UniProtKB-UniRule"/>
</dbReference>
<dbReference type="InterPro" id="IPR022417">
    <property type="entry name" value="Porphobilin_deaminase_N"/>
</dbReference>
<dbReference type="Pfam" id="PF03900">
    <property type="entry name" value="Porphobil_deamC"/>
    <property type="match status" value="1"/>
</dbReference>
<evidence type="ECO:0000256" key="7">
    <source>
        <dbReference type="ARBA" id="ARBA00023244"/>
    </source>
</evidence>
<dbReference type="SUPFAM" id="SSF54782">
    <property type="entry name" value="Porphobilinogen deaminase (hydroxymethylbilane synthase), C-terminal domain"/>
    <property type="match status" value="1"/>
</dbReference>
<dbReference type="Gene3D" id="3.40.190.10">
    <property type="entry name" value="Periplasmic binding protein-like II"/>
    <property type="match status" value="2"/>
</dbReference>
<comment type="caution">
    <text evidence="12">The sequence shown here is derived from an EMBL/GenBank/DDBJ whole genome shotgun (WGS) entry which is preliminary data.</text>
</comment>
<evidence type="ECO:0000313" key="12">
    <source>
        <dbReference type="EMBL" id="GAT31655.1"/>
    </source>
</evidence>
<keyword evidence="13" id="KW-1185">Reference proteome</keyword>
<dbReference type="PANTHER" id="PTHR11557:SF0">
    <property type="entry name" value="PORPHOBILINOGEN DEAMINASE"/>
    <property type="match status" value="1"/>
</dbReference>
<dbReference type="InterPro" id="IPR000860">
    <property type="entry name" value="HemC"/>
</dbReference>
<evidence type="ECO:0000259" key="10">
    <source>
        <dbReference type="Pfam" id="PF01379"/>
    </source>
</evidence>
<dbReference type="AlphaFoldDB" id="A0A146G1C9"/>
<dbReference type="FunCoup" id="A0A146G1C9">
    <property type="interactions" value="537"/>
</dbReference>
<sequence length="274" mass="28671">MSSFVFGTRGSDLALAQTCLASALLQKAHPGLAIETRIIKTTGDARLDVSLAAPGSLEKGLFTKELEEALFRGEIHAAVHSLKDLPTEVPSGLALGAILERADPSDVLVSKYPGGLAGLPEGALVATSSPRRKAQLLNVRPDLRVEEIRGNVPTRLRKLAESPTLQGLVLAKAGLDRLGDIVPAGLLVSIIAEMLPAPGQGAIAIECRDGDSDTLSLLAAIHHEPTAQCVFAERKLLSSLGGGCSLPVGVLATWDNGKITLRSFPPEYASNLTL</sequence>
<comment type="subunit">
    <text evidence="5">Monomer.</text>
</comment>
<dbReference type="GO" id="GO:0006783">
    <property type="term" value="P:heme biosynthetic process"/>
    <property type="evidence" value="ECO:0007669"/>
    <property type="project" value="TreeGrafter"/>
</dbReference>
<dbReference type="STRING" id="690879.TSACC_249"/>
<dbReference type="Proteomes" id="UP000076023">
    <property type="component" value="Unassembled WGS sequence"/>
</dbReference>
<dbReference type="RefSeq" id="WP_075077547.1">
    <property type="nucleotide sequence ID" value="NZ_BDCO01000002.1"/>
</dbReference>
<dbReference type="InterPro" id="IPR036803">
    <property type="entry name" value="Porphobilinogen_deaminase_C_sf"/>
</dbReference>
<dbReference type="SUPFAM" id="SSF53850">
    <property type="entry name" value="Periplasmic binding protein-like II"/>
    <property type="match status" value="1"/>
</dbReference>
<evidence type="ECO:0000259" key="11">
    <source>
        <dbReference type="Pfam" id="PF03900"/>
    </source>
</evidence>
<proteinExistence type="inferred from homology"/>
<dbReference type="NCBIfam" id="TIGR00212">
    <property type="entry name" value="hemC"/>
    <property type="match status" value="1"/>
</dbReference>
<evidence type="ECO:0000256" key="8">
    <source>
        <dbReference type="ARBA" id="ARBA00048169"/>
    </source>
</evidence>
<evidence type="ECO:0000256" key="9">
    <source>
        <dbReference type="NCBIfam" id="TIGR00212"/>
    </source>
</evidence>